<feature type="transmembrane region" description="Helical" evidence="3">
    <location>
        <begin position="20"/>
        <end position="43"/>
    </location>
</feature>
<dbReference type="PANTHER" id="PTHR13315:SF4">
    <property type="entry name" value="METALLOPHOSPHOESTERASE, ISOFORM E"/>
    <property type="match status" value="1"/>
</dbReference>
<evidence type="ECO:0000313" key="4">
    <source>
        <dbReference type="EMBL" id="KAF9062443.1"/>
    </source>
</evidence>
<evidence type="ECO:0000313" key="5">
    <source>
        <dbReference type="Proteomes" id="UP000772434"/>
    </source>
</evidence>
<name>A0A9P5PFH0_9AGAR</name>
<dbReference type="InterPro" id="IPR029052">
    <property type="entry name" value="Metallo-depent_PP-like"/>
</dbReference>
<dbReference type="SUPFAM" id="SSF56300">
    <property type="entry name" value="Metallo-dependent phosphatases"/>
    <property type="match status" value="1"/>
</dbReference>
<dbReference type="GO" id="GO:0016020">
    <property type="term" value="C:membrane"/>
    <property type="evidence" value="ECO:0007669"/>
    <property type="project" value="GOC"/>
</dbReference>
<accession>A0A9P5PFH0</accession>
<gene>
    <name evidence="4" type="ORF">BDP27DRAFT_1271654</name>
</gene>
<keyword evidence="5" id="KW-1185">Reference proteome</keyword>
<dbReference type="InterPro" id="IPR033308">
    <property type="entry name" value="PGAP5/Cdc1/Ted1"/>
</dbReference>
<dbReference type="Gene3D" id="3.60.21.10">
    <property type="match status" value="1"/>
</dbReference>
<reference evidence="4" key="1">
    <citation type="submission" date="2020-11" db="EMBL/GenBank/DDBJ databases">
        <authorList>
            <consortium name="DOE Joint Genome Institute"/>
            <person name="Ahrendt S."/>
            <person name="Riley R."/>
            <person name="Andreopoulos W."/>
            <person name="Labutti K."/>
            <person name="Pangilinan J."/>
            <person name="Ruiz-Duenas F.J."/>
            <person name="Barrasa J.M."/>
            <person name="Sanchez-Garcia M."/>
            <person name="Camarero S."/>
            <person name="Miyauchi S."/>
            <person name="Serrano A."/>
            <person name="Linde D."/>
            <person name="Babiker R."/>
            <person name="Drula E."/>
            <person name="Ayuso-Fernandez I."/>
            <person name="Pacheco R."/>
            <person name="Padilla G."/>
            <person name="Ferreira P."/>
            <person name="Barriuso J."/>
            <person name="Kellner H."/>
            <person name="Castanera R."/>
            <person name="Alfaro M."/>
            <person name="Ramirez L."/>
            <person name="Pisabarro A.G."/>
            <person name="Kuo A."/>
            <person name="Tritt A."/>
            <person name="Lipzen A."/>
            <person name="He G."/>
            <person name="Yan M."/>
            <person name="Ng V."/>
            <person name="Cullen D."/>
            <person name="Martin F."/>
            <person name="Rosso M.-N."/>
            <person name="Henrissat B."/>
            <person name="Hibbett D."/>
            <person name="Martinez A.T."/>
            <person name="Grigoriev I.V."/>
        </authorList>
    </citation>
    <scope>NUCLEOTIDE SEQUENCE</scope>
    <source>
        <strain evidence="4">AH 40177</strain>
    </source>
</reference>
<evidence type="ECO:0000256" key="3">
    <source>
        <dbReference type="SAM" id="Phobius"/>
    </source>
</evidence>
<comment type="caution">
    <text evidence="4">The sequence shown here is derived from an EMBL/GenBank/DDBJ whole genome shotgun (WGS) entry which is preliminary data.</text>
</comment>
<evidence type="ECO:0000256" key="1">
    <source>
        <dbReference type="ARBA" id="ARBA00023136"/>
    </source>
</evidence>
<proteinExistence type="predicted"/>
<feature type="compositionally biased region" description="Pro residues" evidence="2">
    <location>
        <begin position="462"/>
        <end position="476"/>
    </location>
</feature>
<sequence>MGLAARRSSRASSRLFSRTLIVNVLRLLAVVVLIWGEFGVYHWSVGSCTWPTPSEATTSEKPSHILLLSDTQLRNPLLHKTWSDYFSHLTYTLYLKRSWHVATRLKPNVVLFLGDQLASGRNVVSQSEYQQYYETFLQTFPLEENVDALYVVGNLDVGMGLTHHKQARNAFSKTFGALNQQVVIHNHTFVLLDAPGLVDEDYTRSARGIDYNDWKPLRDGPVEFVKNVYTDNPLILFTHIPLWRADTSSCGLLRERGTIKMGVGHGSQHLLQHHTTNFLIDNLQPSIIFSGDNRDYCEHVHKRSVSGRGPDNVAVIPEITVKSFSPSRHIRRPGFQLLSLTNPNPTREFDNSFAHDLCLLPDPGFIYWTLYTRFACFIVLLLTLFNMRKRQLLSPHHFLAPLQSHFPTADIPASHPSLITAAWSPYAPPTPTSPLSSLPGAMRTPNAFSGPTFRSASRPETPRQPKPLLSPMPPYPDQEGEEDLLYSPPYASKTHMYETWSADHLEHLEESENGPRVVTPIHSSNNSRKGWALSFTFVFRGRRHRMAIRAPWVSREALKDLIGFLGDGVAGDVKFKRRGILRSTIMDFASVAWVFVGIWTVMAWWSL</sequence>
<dbReference type="GO" id="GO:0006506">
    <property type="term" value="P:GPI anchor biosynthetic process"/>
    <property type="evidence" value="ECO:0007669"/>
    <property type="project" value="InterPro"/>
</dbReference>
<feature type="transmembrane region" description="Helical" evidence="3">
    <location>
        <begin position="584"/>
        <end position="605"/>
    </location>
</feature>
<feature type="region of interest" description="Disordered" evidence="2">
    <location>
        <begin position="448"/>
        <end position="482"/>
    </location>
</feature>
<evidence type="ECO:0008006" key="6">
    <source>
        <dbReference type="Google" id="ProtNLM"/>
    </source>
</evidence>
<dbReference type="EMBL" id="JADNRY010000172">
    <property type="protein sequence ID" value="KAF9062443.1"/>
    <property type="molecule type" value="Genomic_DNA"/>
</dbReference>
<keyword evidence="1 3" id="KW-0472">Membrane</keyword>
<dbReference type="Proteomes" id="UP000772434">
    <property type="component" value="Unassembled WGS sequence"/>
</dbReference>
<organism evidence="4 5">
    <name type="scientific">Rhodocollybia butyracea</name>
    <dbReference type="NCBI Taxonomy" id="206335"/>
    <lineage>
        <taxon>Eukaryota</taxon>
        <taxon>Fungi</taxon>
        <taxon>Dikarya</taxon>
        <taxon>Basidiomycota</taxon>
        <taxon>Agaricomycotina</taxon>
        <taxon>Agaricomycetes</taxon>
        <taxon>Agaricomycetidae</taxon>
        <taxon>Agaricales</taxon>
        <taxon>Marasmiineae</taxon>
        <taxon>Omphalotaceae</taxon>
        <taxon>Rhodocollybia</taxon>
    </lineage>
</organism>
<keyword evidence="3" id="KW-0812">Transmembrane</keyword>
<keyword evidence="3" id="KW-1133">Transmembrane helix</keyword>
<dbReference type="AlphaFoldDB" id="A0A9P5PFH0"/>
<evidence type="ECO:0000256" key="2">
    <source>
        <dbReference type="SAM" id="MobiDB-lite"/>
    </source>
</evidence>
<dbReference type="PANTHER" id="PTHR13315">
    <property type="entry name" value="METALLO PHOSPHOESTERASE RELATED"/>
    <property type="match status" value="1"/>
</dbReference>
<dbReference type="OrthoDB" id="5977743at2759"/>
<dbReference type="GO" id="GO:0005783">
    <property type="term" value="C:endoplasmic reticulum"/>
    <property type="evidence" value="ECO:0007669"/>
    <property type="project" value="TreeGrafter"/>
</dbReference>
<protein>
    <recommendedName>
        <fullName evidence="6">Calcineurin-like phosphoesterase domain-containing protein</fullName>
    </recommendedName>
</protein>
<feature type="transmembrane region" description="Helical" evidence="3">
    <location>
        <begin position="365"/>
        <end position="385"/>
    </location>
</feature>